<dbReference type="RefSeq" id="WP_304436112.1">
    <property type="nucleotide sequence ID" value="NZ_JAUKUC010000001.1"/>
</dbReference>
<name>A0ABT8RQR2_9FLAO</name>
<dbReference type="PANTHER" id="PTHR43760">
    <property type="entry name" value="ENDORIBONUCLEASE-RELATED"/>
    <property type="match status" value="1"/>
</dbReference>
<evidence type="ECO:0000313" key="3">
    <source>
        <dbReference type="Proteomes" id="UP001168579"/>
    </source>
</evidence>
<dbReference type="Proteomes" id="UP001168579">
    <property type="component" value="Unassembled WGS sequence"/>
</dbReference>
<dbReference type="Pfam" id="PF14588">
    <property type="entry name" value="YjgF_endoribonc"/>
    <property type="match status" value="1"/>
</dbReference>
<organism evidence="2 3">
    <name type="scientific">Maribacter confluentis</name>
    <dbReference type="NCBI Taxonomy" id="1656093"/>
    <lineage>
        <taxon>Bacteria</taxon>
        <taxon>Pseudomonadati</taxon>
        <taxon>Bacteroidota</taxon>
        <taxon>Flavobacteriia</taxon>
        <taxon>Flavobacteriales</taxon>
        <taxon>Flavobacteriaceae</taxon>
        <taxon>Maribacter</taxon>
    </lineage>
</organism>
<dbReference type="PANTHER" id="PTHR43760:SF1">
    <property type="entry name" value="ENDORIBONUCLEASE L-PSP_CHORISMATE MUTASE-LIKE DOMAIN-CONTAINING PROTEIN"/>
    <property type="match status" value="1"/>
</dbReference>
<reference evidence="2" key="2">
    <citation type="submission" date="2023-06" db="EMBL/GenBank/DDBJ databases">
        <authorList>
            <person name="Lucena T."/>
            <person name="Sun Q."/>
        </authorList>
    </citation>
    <scope>NUCLEOTIDE SEQUENCE</scope>
    <source>
        <strain evidence="2">CECT 8869</strain>
    </source>
</reference>
<dbReference type="Gene3D" id="3.30.1330.40">
    <property type="entry name" value="RutC-like"/>
    <property type="match status" value="1"/>
</dbReference>
<dbReference type="SUPFAM" id="SSF55298">
    <property type="entry name" value="YjgF-like"/>
    <property type="match status" value="1"/>
</dbReference>
<comment type="caution">
    <text evidence="2">The sequence shown here is derived from an EMBL/GenBank/DDBJ whole genome shotgun (WGS) entry which is preliminary data.</text>
</comment>
<proteinExistence type="predicted"/>
<dbReference type="InterPro" id="IPR035959">
    <property type="entry name" value="RutC-like_sf"/>
</dbReference>
<dbReference type="EMBL" id="JAUKUC010000001">
    <property type="protein sequence ID" value="MDO1513165.1"/>
    <property type="molecule type" value="Genomic_DNA"/>
</dbReference>
<gene>
    <name evidence="2" type="ORF">Q2T41_10905</name>
</gene>
<feature type="domain" description="Endoribonuclease L-PSP/chorismate mutase-like" evidence="1">
    <location>
        <begin position="44"/>
        <end position="183"/>
    </location>
</feature>
<reference evidence="2" key="1">
    <citation type="journal article" date="2014" name="Int. J. Syst. Evol. Microbiol.">
        <title>Complete genome of a new Firmicutes species belonging to the dominant human colonic microbiota ('Ruminococcus bicirculans') reveals two chromosomes and a selective capacity to utilize plant glucans.</title>
        <authorList>
            <consortium name="NISC Comparative Sequencing Program"/>
            <person name="Wegmann U."/>
            <person name="Louis P."/>
            <person name="Goesmann A."/>
            <person name="Henrissat B."/>
            <person name="Duncan S.H."/>
            <person name="Flint H.J."/>
        </authorList>
    </citation>
    <scope>NUCLEOTIDE SEQUENCE</scope>
    <source>
        <strain evidence="2">CECT 8869</strain>
    </source>
</reference>
<dbReference type="PROSITE" id="PS51257">
    <property type="entry name" value="PROKAR_LIPOPROTEIN"/>
    <property type="match status" value="1"/>
</dbReference>
<dbReference type="InterPro" id="IPR013813">
    <property type="entry name" value="Endoribo_LPSP/chorism_mut-like"/>
</dbReference>
<dbReference type="CDD" id="cd02199">
    <property type="entry name" value="YjgF_YER057c_UK114_like_1"/>
    <property type="match status" value="1"/>
</dbReference>
<keyword evidence="3" id="KW-1185">Reference proteome</keyword>
<sequence length="191" mass="20529">MKNVIYLFIVLVWCSCTNLDRKLEESTTLNSQVIQSNYDPEAILDSLGISLRDIGNPLANYVHAARSGNLMFLAGKGPRQADGENIVGKLGQDLSVEEGNLAAREAGINQLSVLKAELGSLKKVKRIVSVHGMVNATADFTDHSQVINGYSDLMVAVFGNQGKHARAAIGMVSLPGNMAVEVAMVVEVYPE</sequence>
<evidence type="ECO:0000313" key="2">
    <source>
        <dbReference type="EMBL" id="MDO1513165.1"/>
    </source>
</evidence>
<accession>A0ABT8RQR2</accession>
<evidence type="ECO:0000259" key="1">
    <source>
        <dbReference type="Pfam" id="PF14588"/>
    </source>
</evidence>
<protein>
    <submittedName>
        <fullName evidence="2">RidA family protein</fullName>
    </submittedName>
</protein>